<organism evidence="1 2">
    <name type="scientific">Dendrobium nobile</name>
    <name type="common">Orchid</name>
    <dbReference type="NCBI Taxonomy" id="94219"/>
    <lineage>
        <taxon>Eukaryota</taxon>
        <taxon>Viridiplantae</taxon>
        <taxon>Streptophyta</taxon>
        <taxon>Embryophyta</taxon>
        <taxon>Tracheophyta</taxon>
        <taxon>Spermatophyta</taxon>
        <taxon>Magnoliopsida</taxon>
        <taxon>Liliopsida</taxon>
        <taxon>Asparagales</taxon>
        <taxon>Orchidaceae</taxon>
        <taxon>Epidendroideae</taxon>
        <taxon>Malaxideae</taxon>
        <taxon>Dendrobiinae</taxon>
        <taxon>Dendrobium</taxon>
    </lineage>
</organism>
<keyword evidence="2" id="KW-1185">Reference proteome</keyword>
<name>A0A8T3B6L7_DENNO</name>
<protein>
    <submittedName>
        <fullName evidence="1">Uncharacterized protein</fullName>
    </submittedName>
</protein>
<dbReference type="EMBL" id="JAGYWB010000011">
    <property type="protein sequence ID" value="KAI0504429.1"/>
    <property type="molecule type" value="Genomic_DNA"/>
</dbReference>
<evidence type="ECO:0000313" key="1">
    <source>
        <dbReference type="EMBL" id="KAI0504429.1"/>
    </source>
</evidence>
<proteinExistence type="predicted"/>
<accession>A0A8T3B6L7</accession>
<dbReference type="AlphaFoldDB" id="A0A8T3B6L7"/>
<comment type="caution">
    <text evidence="1">The sequence shown here is derived from an EMBL/GenBank/DDBJ whole genome shotgun (WGS) entry which is preliminary data.</text>
</comment>
<gene>
    <name evidence="1" type="ORF">KFK09_015381</name>
</gene>
<evidence type="ECO:0000313" key="2">
    <source>
        <dbReference type="Proteomes" id="UP000829196"/>
    </source>
</evidence>
<dbReference type="Proteomes" id="UP000829196">
    <property type="component" value="Unassembled WGS sequence"/>
</dbReference>
<sequence length="63" mass="7065">MNRKIAGIAPTLTTPRDPVDALATALVRHLPRFLFVEGSRYELKHTRVSCFSAYIAPKLRLGK</sequence>
<reference evidence="1" key="1">
    <citation type="journal article" date="2022" name="Front. Genet.">
        <title>Chromosome-Scale Assembly of the Dendrobium nobile Genome Provides Insights Into the Molecular Mechanism of the Biosynthesis of the Medicinal Active Ingredient of Dendrobium.</title>
        <authorList>
            <person name="Xu Q."/>
            <person name="Niu S.-C."/>
            <person name="Li K.-L."/>
            <person name="Zheng P.-J."/>
            <person name="Zhang X.-J."/>
            <person name="Jia Y."/>
            <person name="Liu Y."/>
            <person name="Niu Y.-X."/>
            <person name="Yu L.-H."/>
            <person name="Chen D.-F."/>
            <person name="Zhang G.-Q."/>
        </authorList>
    </citation>
    <scope>NUCLEOTIDE SEQUENCE</scope>
    <source>
        <tissue evidence="1">Leaf</tissue>
    </source>
</reference>